<evidence type="ECO:0000256" key="2">
    <source>
        <dbReference type="ARBA" id="ARBA00008520"/>
    </source>
</evidence>
<dbReference type="EMBL" id="JAQQBZ010000001">
    <property type="protein sequence ID" value="MFM0591819.1"/>
    <property type="molecule type" value="Genomic_DNA"/>
</dbReference>
<dbReference type="PANTHER" id="PTHR43649:SF34">
    <property type="entry name" value="ABC TRANSPORTER PERIPLASMIC-BINDING PROTEIN YCJN-RELATED"/>
    <property type="match status" value="1"/>
</dbReference>
<dbReference type="CDD" id="cd13585">
    <property type="entry name" value="PBP2_TMBP_like"/>
    <property type="match status" value="1"/>
</dbReference>
<reference evidence="5 6" key="1">
    <citation type="journal article" date="2024" name="Chem. Sci.">
        <title>Discovery of megapolipeptins by genome mining of a Burkholderiales bacteria collection.</title>
        <authorList>
            <person name="Paulo B.S."/>
            <person name="Recchia M.J.J."/>
            <person name="Lee S."/>
            <person name="Fergusson C.H."/>
            <person name="Romanowski S.B."/>
            <person name="Hernandez A."/>
            <person name="Krull N."/>
            <person name="Liu D.Y."/>
            <person name="Cavanagh H."/>
            <person name="Bos A."/>
            <person name="Gray C.A."/>
            <person name="Murphy B.T."/>
            <person name="Linington R.G."/>
            <person name="Eustaquio A.S."/>
        </authorList>
    </citation>
    <scope>NUCLEOTIDE SEQUENCE [LARGE SCALE GENOMIC DNA]</scope>
    <source>
        <strain evidence="5 6">RL17-335-BIF-A</strain>
    </source>
</reference>
<comment type="subcellular location">
    <subcellularLocation>
        <location evidence="1">Periplasm</location>
    </subcellularLocation>
</comment>
<comment type="caution">
    <text evidence="5">The sequence shown here is derived from an EMBL/GenBank/DDBJ whole genome shotgun (WGS) entry which is preliminary data.</text>
</comment>
<dbReference type="InterPro" id="IPR006059">
    <property type="entry name" value="SBP"/>
</dbReference>
<evidence type="ECO:0000256" key="1">
    <source>
        <dbReference type="ARBA" id="ARBA00004418"/>
    </source>
</evidence>
<dbReference type="Pfam" id="PF01547">
    <property type="entry name" value="SBP_bac_1"/>
    <property type="match status" value="1"/>
</dbReference>
<comment type="similarity">
    <text evidence="2">Belongs to the bacterial solute-binding protein 1 family.</text>
</comment>
<evidence type="ECO:0000256" key="3">
    <source>
        <dbReference type="ARBA" id="ARBA00022448"/>
    </source>
</evidence>
<keyword evidence="4" id="KW-0732">Signal</keyword>
<dbReference type="PROSITE" id="PS51318">
    <property type="entry name" value="TAT"/>
    <property type="match status" value="1"/>
</dbReference>
<sequence length="448" mass="48612">MTVSRRHFLAASAGATATLTGLGWPGLSNSAPLPAELKPGQPYRGVEISVLVPSAAQFRAQQQRLADFEALTGIKVNYRYVPFRNLLDKITIAAVSNTVDYDVVTYLDAWGPSLAPYLAPLDEVMGGVGPDLSSYPKVFQQAVRYDNVTYGVPVRGLGQLLFYRKDLFRQMGVEPPTTWQQIIAMAPQMRRQFGLPAIAMNYGQGNGAQNVFDWLNILWSMGGDVTSPDGGVRLNDAIGVDSMTFYIDLLKRYDVAAPGSVEFEEGDKVNSMAQGNSAMVMVWFWAYPVLVGARSRLKASQVGFVPVPRMAGGRDASIAVAMPFSITRMSTKKAAAAEFLKWVSSPELEIATSTDKTNPTNSDVVVTHTGSFTNAAVNQANGFLQQEGIRSLASARTLPQLHAWPHVAAILETTISTLATTNQNVKSSLDAAAMQIDRLLRRSGDRRG</sequence>
<dbReference type="InterPro" id="IPR006311">
    <property type="entry name" value="TAT_signal"/>
</dbReference>
<dbReference type="InterPro" id="IPR050490">
    <property type="entry name" value="Bact_solute-bd_prot1"/>
</dbReference>
<organism evidence="5 6">
    <name type="scientific">Paraburkholderia dilworthii</name>
    <dbReference type="NCBI Taxonomy" id="948106"/>
    <lineage>
        <taxon>Bacteria</taxon>
        <taxon>Pseudomonadati</taxon>
        <taxon>Pseudomonadota</taxon>
        <taxon>Betaproteobacteria</taxon>
        <taxon>Burkholderiales</taxon>
        <taxon>Burkholderiaceae</taxon>
        <taxon>Paraburkholderia</taxon>
    </lineage>
</organism>
<evidence type="ECO:0000313" key="5">
    <source>
        <dbReference type="EMBL" id="MFM0591819.1"/>
    </source>
</evidence>
<keyword evidence="3" id="KW-0813">Transport</keyword>
<evidence type="ECO:0000256" key="4">
    <source>
        <dbReference type="ARBA" id="ARBA00022729"/>
    </source>
</evidence>
<proteinExistence type="inferred from homology"/>
<dbReference type="PANTHER" id="PTHR43649">
    <property type="entry name" value="ARABINOSE-BINDING PROTEIN-RELATED"/>
    <property type="match status" value="1"/>
</dbReference>
<dbReference type="Gene3D" id="3.40.190.10">
    <property type="entry name" value="Periplasmic binding protein-like II"/>
    <property type="match status" value="2"/>
</dbReference>
<dbReference type="NCBIfam" id="TIGR01409">
    <property type="entry name" value="TAT_signal_seq"/>
    <property type="match status" value="1"/>
</dbReference>
<evidence type="ECO:0000313" key="6">
    <source>
        <dbReference type="Proteomes" id="UP001629367"/>
    </source>
</evidence>
<keyword evidence="6" id="KW-1185">Reference proteome</keyword>
<dbReference type="RefSeq" id="WP_408208598.1">
    <property type="nucleotide sequence ID" value="NZ_JAQQBZ010000001.1"/>
</dbReference>
<dbReference type="Proteomes" id="UP001629367">
    <property type="component" value="Unassembled WGS sequence"/>
</dbReference>
<dbReference type="InterPro" id="IPR019546">
    <property type="entry name" value="TAT_signal_bac_arc"/>
</dbReference>
<dbReference type="SUPFAM" id="SSF53850">
    <property type="entry name" value="Periplasmic binding protein-like II"/>
    <property type="match status" value="1"/>
</dbReference>
<gene>
    <name evidence="5" type="ORF">PQQ68_02240</name>
</gene>
<name>A0ABW9CYY0_9BURK</name>
<accession>A0ABW9CYY0</accession>
<protein>
    <submittedName>
        <fullName evidence="5">Sugar ABC transporter substrate-binding protein</fullName>
    </submittedName>
</protein>